<feature type="region of interest" description="Disordered" evidence="1">
    <location>
        <begin position="78"/>
        <end position="180"/>
    </location>
</feature>
<sequence length="366" mass="40380">MKTQLYLTIIGTTLLFSNINAIKNKLYQQKKSQNLVESNEFDFDEDFDSKYMEDWFNSVEWGECPCDEVTTVSTTTQAPTTTYIPTTSAAPTSTEAPTTSVPETSTEAPTITSIPSTTEAPTTSVPETSTEAPTTSAPETSTVAPTTSAPETETTTEAPTTPPIPTSGGNPPNETCNATNTPNWRYNQEYDCNWVYNSDFDSWMCINENCEWSFNKNNCSWICINNETTPEGNNTVICNYTCEEFSQAFDRISMLENYYSLLVGNLADQLAQIQDMATQISDLNAALSSLQSSQQSIGSNLDDLSQRVTDLEDTDVSANVKQDIKDNGLFLGDRWWIGQQVGSLWAIDYLSPSFIKFPQGVNATIG</sequence>
<organism evidence="2 3">
    <name type="scientific">Stylonychia lemnae</name>
    <name type="common">Ciliate</name>
    <dbReference type="NCBI Taxonomy" id="5949"/>
    <lineage>
        <taxon>Eukaryota</taxon>
        <taxon>Sar</taxon>
        <taxon>Alveolata</taxon>
        <taxon>Ciliophora</taxon>
        <taxon>Intramacronucleata</taxon>
        <taxon>Spirotrichea</taxon>
        <taxon>Stichotrichia</taxon>
        <taxon>Sporadotrichida</taxon>
        <taxon>Oxytrichidae</taxon>
        <taxon>Stylonychinae</taxon>
        <taxon>Stylonychia</taxon>
    </lineage>
</organism>
<dbReference type="AlphaFoldDB" id="A0A077ZXU9"/>
<keyword evidence="3" id="KW-1185">Reference proteome</keyword>
<protein>
    <submittedName>
        <fullName evidence="2">Uncharacterized protein</fullName>
    </submittedName>
</protein>
<feature type="compositionally biased region" description="Low complexity" evidence="1">
    <location>
        <begin position="78"/>
        <end position="159"/>
    </location>
</feature>
<evidence type="ECO:0000313" key="2">
    <source>
        <dbReference type="EMBL" id="CDW74736.1"/>
    </source>
</evidence>
<evidence type="ECO:0000256" key="1">
    <source>
        <dbReference type="SAM" id="MobiDB-lite"/>
    </source>
</evidence>
<feature type="compositionally biased region" description="Polar residues" evidence="1">
    <location>
        <begin position="168"/>
        <end position="180"/>
    </location>
</feature>
<proteinExistence type="predicted"/>
<gene>
    <name evidence="2" type="primary">Contig14603.g15555</name>
    <name evidence="2" type="ORF">STYLEM_3718</name>
</gene>
<accession>A0A077ZXU9</accession>
<dbReference type="EMBL" id="CCKQ01003603">
    <property type="protein sequence ID" value="CDW74736.1"/>
    <property type="molecule type" value="Genomic_DNA"/>
</dbReference>
<dbReference type="InParanoid" id="A0A077ZXU9"/>
<reference evidence="2 3" key="1">
    <citation type="submission" date="2014-06" db="EMBL/GenBank/DDBJ databases">
        <authorList>
            <person name="Swart Estienne"/>
        </authorList>
    </citation>
    <scope>NUCLEOTIDE SEQUENCE [LARGE SCALE GENOMIC DNA]</scope>
    <source>
        <strain evidence="2 3">130c</strain>
    </source>
</reference>
<dbReference type="Proteomes" id="UP000039865">
    <property type="component" value="Unassembled WGS sequence"/>
</dbReference>
<name>A0A077ZXU9_STYLE</name>
<evidence type="ECO:0000313" key="3">
    <source>
        <dbReference type="Proteomes" id="UP000039865"/>
    </source>
</evidence>